<evidence type="ECO:0000313" key="4">
    <source>
        <dbReference type="EMBL" id="WNB18066.1"/>
    </source>
</evidence>
<evidence type="ECO:0000256" key="2">
    <source>
        <dbReference type="SAM" id="SignalP"/>
    </source>
</evidence>
<protein>
    <submittedName>
        <fullName evidence="4">T9SS type A sorting domain-containing protein</fullName>
    </submittedName>
</protein>
<dbReference type="Gene3D" id="2.60.40.10">
    <property type="entry name" value="Immunoglobulins"/>
    <property type="match status" value="2"/>
</dbReference>
<reference evidence="4" key="1">
    <citation type="submission" date="2023-08" db="EMBL/GenBank/DDBJ databases">
        <title>Comparative genomics and taxonomic characterization of three novel marine species of genus Marivirga.</title>
        <authorList>
            <person name="Muhammad N."/>
            <person name="Kim S.-G."/>
        </authorList>
    </citation>
    <scope>NUCLEOTIDE SEQUENCE</scope>
    <source>
        <strain evidence="4">BKB1-2</strain>
    </source>
</reference>
<dbReference type="InterPro" id="IPR026444">
    <property type="entry name" value="Secre_tail"/>
</dbReference>
<dbReference type="KEGG" id="marp:QYS47_29090"/>
<dbReference type="SUPFAM" id="SSF49265">
    <property type="entry name" value="Fibronectin type III"/>
    <property type="match status" value="1"/>
</dbReference>
<dbReference type="NCBIfam" id="TIGR04183">
    <property type="entry name" value="Por_Secre_tail"/>
    <property type="match status" value="1"/>
</dbReference>
<feature type="domain" description="Fibronectin type-III" evidence="3">
    <location>
        <begin position="249"/>
        <end position="347"/>
    </location>
</feature>
<dbReference type="InterPro" id="IPR036116">
    <property type="entry name" value="FN3_sf"/>
</dbReference>
<dbReference type="Pfam" id="PF18962">
    <property type="entry name" value="Por_Secre_tail"/>
    <property type="match status" value="1"/>
</dbReference>
<feature type="domain" description="Fibronectin type-III" evidence="3">
    <location>
        <begin position="127"/>
        <end position="226"/>
    </location>
</feature>
<feature type="domain" description="Fibronectin type-III" evidence="3">
    <location>
        <begin position="368"/>
        <end position="475"/>
    </location>
</feature>
<gene>
    <name evidence="4" type="ORF">QYS47_29090</name>
</gene>
<sequence length="3068" mass="327484">MKKSLFFILFLIGSIASALSQNLTDVNGDAATIITDNTATVSGELVSDGAVDVKYQFRYGTSAATYPNSTPFQVINVNTNEIVNSGLTGLDPAEQYFYVLYGEEDANASVNFTSSEQSFFTLATLPTTSVSNFVLDSKSSSNATFTYTPHSFSINGGYVLYKSTGAGAIDLTSLENATDPDGQVAALSGNDVWEPDETVGSINFPSLSAATQYTMTLVSYNSDGSNAQTLNYRKSDPPSVTFFTLSNPPANKADGGSFSVSNITTNSADINWNDVTNADKYLILYTQNSADLDINDVIDGNAPADLTFPAGVSYTTSATSNVSLSSLDANSNYSFYIIPYAEGADPSTINYITQTGPDLDSFTTLCAPPAAQSTFNTIDPADINPLNITVSWNTVSGADRYLVVVKEGAAVSFEPVIGDSYSADANFSGGSDLPNGSGTNKAVYNGIGNSITVTGLDLSTTYHFAVFAYNSDGNCYVTPASPGTISASTTGAAANGTISFNSASVSINSVTNDNSGARVAILDFNIIDNGTDGIPTELNRLAFSIAADDDFELEGIGWDDIIADARLVNITSGGNESAVNILADSIIIEYSGNESDQAGEKGYIADNTTSNFQLQIRLKDNISSVIDNKNIVVELYPSKMTVQSNSSLFDASSSSISSGTTNNKVEVIASEFNFTQEPSPTTINATENFTTAPQVEVTDENGNLDLDYVNGYSLGTGGISVQNPPANFNNGVLDFPANFNYQGSGDGTLSIEDAGNSISIATSNTITVNPKITLSEIGAVYNDGDLVNGATDEILVGFDITALSSAEINDIVLGSDQELIGKLSNIRLYASTDDTFDGADVNISTGSVNDNGVNTEISFASLTESIDNNSSYYFIVAAVSATVPASTPDITFSLISSNFNFQESSYLFPAITIDKTYSFQDLTPPEIVSINASPASISDDNTGVEAFQISIEFDEEMITDGTADPVITFPTIGEDPTTSITFSATSSGWDVAGLVYTSYYNVVDVGQTIKDIDVNIASAKDISDNSMIAVDENDLFSIDTENPTASLSLNQSLVNLPNNTIELTADFGELMDTGTEPTVTISAPTNFSLESGSWVNSQRYVYSFTHDGTEEIINNASITISGALDEAGNSMSSTDSDPFNINTIPPKIEAISSSNTTGSYKEGDGPIEITIDFDEIVTLGGTQSPQLILNSSGSAIATYSSHTDDLIVFSYTITAGDNADPLEVLSLDLNGSTIVSSSSLNPAELGLQGNALSDDKQLKIDTQSPFITAITSSTVDGIYGPGEIVNIKVIFNENIQQTGVPPTLNLNTGVSAIFDDITNGNELNFTYTIGGISQGENTNDLAVSSISLSQNEILDLVGNPSDLTLNGANNTLAANKAIIIDTEPPSLDPNPFSPANGSLNVSQTETFAITLNEQVTGAGTANIRLIDVASGSTLATLDGSTAFANSSATTLNFNSLAASLQDSTEYYFEFDAGAITDIAGNPLAAFNGVSNWSFTTFGPARIDDFSIAACVGEVFTISGQYFTGVSQILTDVESGSPFEITTFSIDDDNTISFTVPAGTVPGKITLNKINGQDGNTDDASTTSTTAIKVGPSSGQIVLVSVGTDVVCDVPGTEAAPIETAIQFDIVGGSGTYTVQYSDGVNIFTENNYLSGETVQVNPPVSGANTYSIISIIDEDPDLNTCSAADNGVDLVITEYEQSNVEAGGIFDSDLGVSTVAVCLAQDDQVDLSDGALMGVLPSIVGDITSGEWTIVDGPSSGGGGFSSNFSDKTTTSLTPTYYPSLADAAYGSITLRLTSDDPTAPNPCSQDFDEITIVFVNTISVNVGPDLNACIQNDGSGPYVIEPLSATLGGGATSLEWSRNDQYGENGVHDGSWGFAASANATTFTLTSTLENPFYKASPQEIANGLATVGAIPTSGGCGGTPPPEELNININDLPAPTISLAPANVCSGEFGVRFRMSPSSTSSTFEWTLSNEGSDTPGQNDKNSIDGPRTGNIIFVDFKEVTTETVETITVKEINPITTCESVVQTINVTIKPAPVANITYTGNTTVSQGDPRFLLTGEGGQIGNIQSGGVFSGPGVVQDSDGNYYLDPSILNVTDIFDPADDHIITFTYTDEFGCSASETIRFNVYAENSSFQNLLAQYCVSDEEDIIFVQPSILGDDFEVISIQGPGITELGLQTEIIDGTPTQVFKAVFNPFIAYEENQAAADPSAVVISFSTREKLNPANVILEAGSQTVRANPLPTLEYQGPEYDMCTYDEPADLEALGSNNQNTYSFVLKDTLNQASFPYSLIIGDVNVGLQFDPAPLDDYLDSIGEESIEVWMEYSYTNLNSCSATETFSFIVYKQPEQPLLSSTDLCNINGNIEEASVTNYDGTNPIQELEWFTNVDLTGEPIGNGLTFTPPSELFANSNEVKFYVVRKNVNSSGEDDELCSSNATEITYRLLGVPTLEWNKSSYGSAPIIFTANHNENNVASYDWFINRITDNGLELVYSENQTNIDLKQLTVDFSQYGAGQYQVDFVINTLFNCNTSVSHQIVVVPELSSSSNFSFDFNSSNNEWVSSIDTNNSWEWNQPGDSSSIISESKLWITNANGSYNPGEQSYVYSPVMDISQIEKPAVNFDLWIDVIDNVDGLILEYSTDNLRIEDPNKQWSLLGNFDDGISSGLNWYESSAIRSRPGTDNITASGLVNNNVFGQGWSDETIQDELVKRIQAKHALDVLSQSERSNVMFRFQFKSNNTGFLPDGVAFDNFAIGSLNRNVLVEYFGNEEVNSDATEMDSLNSRFARSTSFTWINYRLNESDPLFVQNASAMLSRIYQYDAYEADNAFSIDGVLNNEFSFSSDAAQNQLNNSLLVSSAVNLSMEISKAADDQLNVKVNYNSNSVFSENARLFVTVLYKEVSGGALETNSAKTYYNVLREILPQVEGVDVSGNESGQLETSFLATSANDAEPLMVVSFIQDIETGEVFQSDFVTDVPLLSYSNVTFNTALEEMNVNLYPNPARDFVNLQFNSTLNEELSIRVYDMRGSELEAIKLPAGTTQHELSTQSFKTGMYHIIISNDKGAFKRLKFSVMD</sequence>
<feature type="region of interest" description="Disordered" evidence="1">
    <location>
        <begin position="1966"/>
        <end position="1988"/>
    </location>
</feature>
<dbReference type="Proteomes" id="UP001232019">
    <property type="component" value="Chromosome"/>
</dbReference>
<feature type="chain" id="PRO_5041356422" evidence="2">
    <location>
        <begin position="19"/>
        <end position="3068"/>
    </location>
</feature>
<evidence type="ECO:0000256" key="1">
    <source>
        <dbReference type="SAM" id="MobiDB-lite"/>
    </source>
</evidence>
<accession>A0AA52EYG7</accession>
<feature type="compositionally biased region" description="Polar residues" evidence="1">
    <location>
        <begin position="1966"/>
        <end position="1983"/>
    </location>
</feature>
<name>A0AA52EYG7_9BACT</name>
<feature type="signal peptide" evidence="2">
    <location>
        <begin position="1"/>
        <end position="18"/>
    </location>
</feature>
<dbReference type="InterPro" id="IPR003961">
    <property type="entry name" value="FN3_dom"/>
</dbReference>
<dbReference type="EMBL" id="CP129968">
    <property type="protein sequence ID" value="WNB18066.1"/>
    <property type="molecule type" value="Genomic_DNA"/>
</dbReference>
<keyword evidence="2" id="KW-0732">Signal</keyword>
<dbReference type="InterPro" id="IPR013783">
    <property type="entry name" value="Ig-like_fold"/>
</dbReference>
<dbReference type="RefSeq" id="WP_322347601.1">
    <property type="nucleotide sequence ID" value="NZ_CP129968.2"/>
</dbReference>
<evidence type="ECO:0000259" key="3">
    <source>
        <dbReference type="SMART" id="SM00060"/>
    </source>
</evidence>
<dbReference type="SMART" id="SM00060">
    <property type="entry name" value="FN3"/>
    <property type="match status" value="3"/>
</dbReference>
<proteinExistence type="predicted"/>
<organism evidence="4">
    <name type="scientific">Marivirga arenosa</name>
    <dbReference type="NCBI Taxonomy" id="3059076"/>
    <lineage>
        <taxon>Bacteria</taxon>
        <taxon>Pseudomonadati</taxon>
        <taxon>Bacteroidota</taxon>
        <taxon>Cytophagia</taxon>
        <taxon>Cytophagales</taxon>
        <taxon>Marivirgaceae</taxon>
        <taxon>Marivirga</taxon>
    </lineage>
</organism>